<evidence type="ECO:0000313" key="1">
    <source>
        <dbReference type="EMBL" id="MDQ1024767.1"/>
    </source>
</evidence>
<dbReference type="Proteomes" id="UP001230328">
    <property type="component" value="Unassembled WGS sequence"/>
</dbReference>
<keyword evidence="2" id="KW-1185">Reference proteome</keyword>
<proteinExistence type="predicted"/>
<dbReference type="EMBL" id="JAUSZI010000002">
    <property type="protein sequence ID" value="MDQ1024767.1"/>
    <property type="molecule type" value="Genomic_DNA"/>
</dbReference>
<accession>A0ABU0SMH9</accession>
<name>A0ABU0SMH9_9ACTN</name>
<reference evidence="1 2" key="1">
    <citation type="submission" date="2023-07" db="EMBL/GenBank/DDBJ databases">
        <title>Comparative genomics of wheat-associated soil bacteria to identify genetic determinants of phenazine resistance.</title>
        <authorList>
            <person name="Mouncey N."/>
        </authorList>
    </citation>
    <scope>NUCLEOTIDE SEQUENCE [LARGE SCALE GENOMIC DNA]</scope>
    <source>
        <strain evidence="1 2">V2I4</strain>
    </source>
</reference>
<protein>
    <submittedName>
        <fullName evidence="1">Uncharacterized protein</fullName>
    </submittedName>
</protein>
<comment type="caution">
    <text evidence="1">The sequence shown here is derived from an EMBL/GenBank/DDBJ whole genome shotgun (WGS) entry which is preliminary data.</text>
</comment>
<evidence type="ECO:0000313" key="2">
    <source>
        <dbReference type="Proteomes" id="UP001230328"/>
    </source>
</evidence>
<sequence length="72" mass="7775">MPRVKTFLPSWPALPGRWPRTVQRMNTHTSPGIFWTTSFATTSLAMGLNEAAGYGEVAATDMATPSSTCARS</sequence>
<gene>
    <name evidence="1" type="ORF">QF035_002349</name>
</gene>
<organism evidence="1 2">
    <name type="scientific">Streptomyces umbrinus</name>
    <dbReference type="NCBI Taxonomy" id="67370"/>
    <lineage>
        <taxon>Bacteria</taxon>
        <taxon>Bacillati</taxon>
        <taxon>Actinomycetota</taxon>
        <taxon>Actinomycetes</taxon>
        <taxon>Kitasatosporales</taxon>
        <taxon>Streptomycetaceae</taxon>
        <taxon>Streptomyces</taxon>
        <taxon>Streptomyces phaeochromogenes group</taxon>
    </lineage>
</organism>